<comment type="caution">
    <text evidence="2">The sequence shown here is derived from an EMBL/GenBank/DDBJ whole genome shotgun (WGS) entry which is preliminary data.</text>
</comment>
<dbReference type="EMBL" id="JAVDYC010000001">
    <property type="protein sequence ID" value="MDR7324598.1"/>
    <property type="molecule type" value="Genomic_DNA"/>
</dbReference>
<organism evidence="2 3">
    <name type="scientific">Catenuloplanes niger</name>
    <dbReference type="NCBI Taxonomy" id="587534"/>
    <lineage>
        <taxon>Bacteria</taxon>
        <taxon>Bacillati</taxon>
        <taxon>Actinomycetota</taxon>
        <taxon>Actinomycetes</taxon>
        <taxon>Micromonosporales</taxon>
        <taxon>Micromonosporaceae</taxon>
        <taxon>Catenuloplanes</taxon>
    </lineage>
</organism>
<accession>A0AAE4CVL0</accession>
<dbReference type="RefSeq" id="WP_310418229.1">
    <property type="nucleotide sequence ID" value="NZ_JAVDYC010000001.1"/>
</dbReference>
<sequence>MTTESTEFRPSSFPCQQCQASPDDQQLVRAPTGWVWRCRRCHAETGRTLPFDPRLAPDGRETAWAAIDTLKIFVPIIAPIENELIYEIVRPYFMAGWCVRDLLHAVNYLPDGTTHPGQGVAWVRGEDRDRTLWRLRQRLRRWRFSDREEGEDVMNGPYSTTARAMAELGAGQRARAVARNLEWQERAAAARSAAHSGAREVARRQAKIAASLAREAASRADAAERERLVADIARGREAAEVRRGSADQPLPVLRESADQPSPVLREPAD</sequence>
<feature type="region of interest" description="Disordered" evidence="1">
    <location>
        <begin position="234"/>
        <end position="269"/>
    </location>
</feature>
<feature type="compositionally biased region" description="Basic and acidic residues" evidence="1">
    <location>
        <begin position="234"/>
        <end position="245"/>
    </location>
</feature>
<evidence type="ECO:0000313" key="2">
    <source>
        <dbReference type="EMBL" id="MDR7324598.1"/>
    </source>
</evidence>
<gene>
    <name evidence="2" type="ORF">J2S44_004848</name>
</gene>
<dbReference type="AlphaFoldDB" id="A0AAE4CVL0"/>
<dbReference type="Proteomes" id="UP001183629">
    <property type="component" value="Unassembled WGS sequence"/>
</dbReference>
<proteinExistence type="predicted"/>
<keyword evidence="3" id="KW-1185">Reference proteome</keyword>
<protein>
    <submittedName>
        <fullName evidence="2">Uncharacterized protein</fullName>
    </submittedName>
</protein>
<reference evidence="2 3" key="1">
    <citation type="submission" date="2023-07" db="EMBL/GenBank/DDBJ databases">
        <title>Sequencing the genomes of 1000 actinobacteria strains.</title>
        <authorList>
            <person name="Klenk H.-P."/>
        </authorList>
    </citation>
    <scope>NUCLEOTIDE SEQUENCE [LARGE SCALE GENOMIC DNA]</scope>
    <source>
        <strain evidence="2 3">DSM 44711</strain>
    </source>
</reference>
<evidence type="ECO:0000256" key="1">
    <source>
        <dbReference type="SAM" id="MobiDB-lite"/>
    </source>
</evidence>
<name>A0AAE4CVL0_9ACTN</name>
<evidence type="ECO:0000313" key="3">
    <source>
        <dbReference type="Proteomes" id="UP001183629"/>
    </source>
</evidence>